<dbReference type="GO" id="GO:0016853">
    <property type="term" value="F:isomerase activity"/>
    <property type="evidence" value="ECO:0007669"/>
    <property type="project" value="UniProtKB-KW"/>
</dbReference>
<dbReference type="EMBL" id="CP060286">
    <property type="protein sequence ID" value="QNK39641.1"/>
    <property type="molecule type" value="Genomic_DNA"/>
</dbReference>
<comment type="similarity">
    <text evidence="1">Belongs to the PrpF family.</text>
</comment>
<evidence type="ECO:0000313" key="4">
    <source>
        <dbReference type="Proteomes" id="UP000515909"/>
    </source>
</evidence>
<dbReference type="InterPro" id="IPR007400">
    <property type="entry name" value="PrpF-like"/>
</dbReference>
<gene>
    <name evidence="3" type="ORF">HCR03_12965</name>
</gene>
<dbReference type="Proteomes" id="UP000515909">
    <property type="component" value="Chromosome"/>
</dbReference>
<dbReference type="KEGG" id="cfem:HCR03_12965"/>
<reference evidence="3 4" key="1">
    <citation type="submission" date="2020-08" db="EMBL/GenBank/DDBJ databases">
        <title>The isolate Caproiciproducens sp. 7D4C2 produces n-caproate at mildly acidic conditions from hexoses: genome and rBOX comparison with related strains and chain-elongating bacteria.</title>
        <authorList>
            <person name="Esquivel-Elizondo S."/>
            <person name="Bagci C."/>
            <person name="Temovska M."/>
            <person name="Jeon B.S."/>
            <person name="Bessarab I."/>
            <person name="Williams R.B.H."/>
            <person name="Huson D.H."/>
            <person name="Angenent L.T."/>
        </authorList>
    </citation>
    <scope>NUCLEOTIDE SEQUENCE [LARGE SCALE GENOMIC DNA]</scope>
    <source>
        <strain evidence="3 4">7D4C2</strain>
    </source>
</reference>
<sequence length="388" mass="41648">MHSEMEMIRCAIVRGGTSKGIFLMSNELPADPTLRDKVILSIFGSPDVRQIDGLAGADVLTSKLAIIAPSSRDDADVDYTFGQVSMEKSFVDYGGNCGNISSAVGGFAIDMGMVKPVEPITTVRIHLTNTDRILTAEVPVKNGKAAVEGDYVIDGVPGSGAKITLDWSEVVGGVTRNLLPTKNVKDVIEANGKEYTVSVVDVGNVVVFVRADEMGLTGTETPAQIEADPDLMRLIEEIRGKVCQKIGLVENWQDAATHTPYQPFFAMVSAPGDYDCFNGGHVKMEEVDIVSRLLFMLHVHKAYPITGTVCTGAAARIPGSVVHDLISDVAKETVILNIGHPSGVIPVEAAGMTQNGETQITRLGVYRTARMIMDGWVYVRKSVLDTGH</sequence>
<organism evidence="3 4">
    <name type="scientific">Caproicibacter fermentans</name>
    <dbReference type="NCBI Taxonomy" id="2576756"/>
    <lineage>
        <taxon>Bacteria</taxon>
        <taxon>Bacillati</taxon>
        <taxon>Bacillota</taxon>
        <taxon>Clostridia</taxon>
        <taxon>Eubacteriales</taxon>
        <taxon>Acutalibacteraceae</taxon>
        <taxon>Caproicibacter</taxon>
    </lineage>
</organism>
<evidence type="ECO:0000313" key="3">
    <source>
        <dbReference type="EMBL" id="QNK39641.1"/>
    </source>
</evidence>
<dbReference type="RefSeq" id="WP_187034581.1">
    <property type="nucleotide sequence ID" value="NZ_CP060286.1"/>
</dbReference>
<dbReference type="SUPFAM" id="SSF54506">
    <property type="entry name" value="Diaminopimelate epimerase-like"/>
    <property type="match status" value="2"/>
</dbReference>
<dbReference type="PANTHER" id="PTHR43709">
    <property type="entry name" value="ACONITATE ISOMERASE-RELATED"/>
    <property type="match status" value="1"/>
</dbReference>
<accession>A0A7G8T7Q0</accession>
<keyword evidence="2 3" id="KW-0413">Isomerase</keyword>
<name>A0A7G8T7Q0_9FIRM</name>
<dbReference type="AlphaFoldDB" id="A0A7G8T7Q0"/>
<dbReference type="Pfam" id="PF04303">
    <property type="entry name" value="PrpF"/>
    <property type="match status" value="1"/>
</dbReference>
<dbReference type="PANTHER" id="PTHR43709:SF2">
    <property type="entry name" value="DUF453 DOMAIN PROTEIN (AFU_ORTHOLOGUE AFUA_6G00360)"/>
    <property type="match status" value="1"/>
</dbReference>
<evidence type="ECO:0000256" key="1">
    <source>
        <dbReference type="ARBA" id="ARBA00007673"/>
    </source>
</evidence>
<dbReference type="Gene3D" id="3.10.310.10">
    <property type="entry name" value="Diaminopimelate Epimerase, Chain A, domain 1"/>
    <property type="match status" value="2"/>
</dbReference>
<proteinExistence type="inferred from homology"/>
<protein>
    <submittedName>
        <fullName evidence="3">3-methylitaconate isomerase</fullName>
    </submittedName>
</protein>
<evidence type="ECO:0000256" key="2">
    <source>
        <dbReference type="ARBA" id="ARBA00023235"/>
    </source>
</evidence>